<dbReference type="GO" id="GO:0003677">
    <property type="term" value="F:DNA binding"/>
    <property type="evidence" value="ECO:0007669"/>
    <property type="project" value="InterPro"/>
</dbReference>
<proteinExistence type="predicted"/>
<reference evidence="3 4" key="1">
    <citation type="journal article" date="2019" name="Emerg. Microbes Infect.">
        <title>Comprehensive subspecies identification of 175 nontuberculous mycobacteria species based on 7547 genomic profiles.</title>
        <authorList>
            <person name="Matsumoto Y."/>
            <person name="Kinjo T."/>
            <person name="Motooka D."/>
            <person name="Nabeya D."/>
            <person name="Jung N."/>
            <person name="Uechi K."/>
            <person name="Horii T."/>
            <person name="Iida T."/>
            <person name="Fujita J."/>
            <person name="Nakamura S."/>
        </authorList>
    </citation>
    <scope>NUCLEOTIDE SEQUENCE [LARGE SCALE GENOMIC DNA]</scope>
    <source>
        <strain evidence="3 4">JCM 12404</strain>
    </source>
</reference>
<evidence type="ECO:0000313" key="4">
    <source>
        <dbReference type="Proteomes" id="UP000465866"/>
    </source>
</evidence>
<name>A0A7I7L021_9MYCO</name>
<dbReference type="SMART" id="SM00530">
    <property type="entry name" value="HTH_XRE"/>
    <property type="match status" value="1"/>
</dbReference>
<dbReference type="EMBL" id="AP022569">
    <property type="protein sequence ID" value="BBX47098.1"/>
    <property type="molecule type" value="Genomic_DNA"/>
</dbReference>
<dbReference type="SUPFAM" id="SSF47413">
    <property type="entry name" value="lambda repressor-like DNA-binding domains"/>
    <property type="match status" value="1"/>
</dbReference>
<dbReference type="PROSITE" id="PS50943">
    <property type="entry name" value="HTH_CROC1"/>
    <property type="match status" value="1"/>
</dbReference>
<feature type="domain" description="HTH cro/C1-type" evidence="2">
    <location>
        <begin position="10"/>
        <end position="64"/>
    </location>
</feature>
<dbReference type="CDD" id="cd00093">
    <property type="entry name" value="HTH_XRE"/>
    <property type="match status" value="1"/>
</dbReference>
<evidence type="ECO:0000313" key="3">
    <source>
        <dbReference type="EMBL" id="BBX47098.1"/>
    </source>
</evidence>
<accession>A0A7I7L021</accession>
<evidence type="ECO:0000256" key="1">
    <source>
        <dbReference type="SAM" id="Coils"/>
    </source>
</evidence>
<organism evidence="3 4">
    <name type="scientific">Mycobacterium cookii</name>
    <dbReference type="NCBI Taxonomy" id="1775"/>
    <lineage>
        <taxon>Bacteria</taxon>
        <taxon>Bacillati</taxon>
        <taxon>Actinomycetota</taxon>
        <taxon>Actinomycetes</taxon>
        <taxon>Mycobacteriales</taxon>
        <taxon>Mycobacteriaceae</taxon>
        <taxon>Mycobacterium</taxon>
    </lineage>
</organism>
<keyword evidence="1" id="KW-0175">Coiled coil</keyword>
<sequence>MSRESAGAVIRELRESRDWSLADFASATGVSVMGLSYLERGARKPHKGTVQKVENGLGLPPGTYSRLVVAADAAAELERLTAGSAPEPPPRITGPIVVDRHTDTHMFEEHAEVHLDALNSLIARLPAETSNEYETYILSVISQCVKVEMLAANSWRVAINADEASAARLMRQLEALEATRGALLDRMATSLSARFNQACAQSSLPEPVIAALLGVTVAEMWDIRNTGVIPPGALPRVRAFADRVDQTDGEQQ</sequence>
<dbReference type="Pfam" id="PF01381">
    <property type="entry name" value="HTH_3"/>
    <property type="match status" value="1"/>
</dbReference>
<gene>
    <name evidence="3" type="ORF">MCOO_31130</name>
</gene>
<evidence type="ECO:0000259" key="2">
    <source>
        <dbReference type="PROSITE" id="PS50943"/>
    </source>
</evidence>
<protein>
    <submittedName>
        <fullName evidence="3">Putative HTH-type transcriptional regulator</fullName>
    </submittedName>
</protein>
<dbReference type="RefSeq" id="WP_163777315.1">
    <property type="nucleotide sequence ID" value="NZ_AP022569.1"/>
</dbReference>
<dbReference type="InterPro" id="IPR010982">
    <property type="entry name" value="Lambda_DNA-bd_dom_sf"/>
</dbReference>
<feature type="coiled-coil region" evidence="1">
    <location>
        <begin position="159"/>
        <end position="186"/>
    </location>
</feature>
<dbReference type="Proteomes" id="UP000465866">
    <property type="component" value="Chromosome"/>
</dbReference>
<dbReference type="Gene3D" id="1.10.260.40">
    <property type="entry name" value="lambda repressor-like DNA-binding domains"/>
    <property type="match status" value="1"/>
</dbReference>
<keyword evidence="4" id="KW-1185">Reference proteome</keyword>
<dbReference type="InterPro" id="IPR001387">
    <property type="entry name" value="Cro/C1-type_HTH"/>
</dbReference>
<dbReference type="KEGG" id="mcoo:MCOO_31130"/>
<dbReference type="AlphaFoldDB" id="A0A7I7L021"/>